<dbReference type="Pfam" id="PF04531">
    <property type="entry name" value="Phage_holin_1"/>
    <property type="match status" value="1"/>
</dbReference>
<keyword evidence="1" id="KW-1133">Transmembrane helix</keyword>
<accession>A0A7W1XRV4</accession>
<evidence type="ECO:0000256" key="1">
    <source>
        <dbReference type="SAM" id="Phobius"/>
    </source>
</evidence>
<proteinExistence type="predicted"/>
<dbReference type="Proteomes" id="UP000538292">
    <property type="component" value="Unassembled WGS sequence"/>
</dbReference>
<evidence type="ECO:0000313" key="2">
    <source>
        <dbReference type="EMBL" id="MBA4601885.1"/>
    </source>
</evidence>
<dbReference type="RefSeq" id="WP_181738852.1">
    <property type="nucleotide sequence ID" value="NZ_JACEOL010000018.1"/>
</dbReference>
<evidence type="ECO:0000313" key="3">
    <source>
        <dbReference type="Proteomes" id="UP000538292"/>
    </source>
</evidence>
<name>A0A7W1XRV4_9BACL</name>
<comment type="caution">
    <text evidence="2">The sequence shown here is derived from an EMBL/GenBank/DDBJ whole genome shotgun (WGS) entry which is preliminary data.</text>
</comment>
<sequence length="65" mass="7303">MVRLRNYGFWLSVLAFIVGGLRYAGIDLGIQESVIVDLILGILVALGIFNDPTTENKWYQDDSRS</sequence>
<keyword evidence="3" id="KW-1185">Reference proteome</keyword>
<dbReference type="EMBL" id="JACEOL010000018">
    <property type="protein sequence ID" value="MBA4601885.1"/>
    <property type="molecule type" value="Genomic_DNA"/>
</dbReference>
<feature type="transmembrane region" description="Helical" evidence="1">
    <location>
        <begin position="7"/>
        <end position="24"/>
    </location>
</feature>
<dbReference type="AlphaFoldDB" id="A0A7W1XRV4"/>
<keyword evidence="1" id="KW-0812">Transmembrane</keyword>
<organism evidence="2 3">
    <name type="scientific">Thermoactinomyces mirandus</name>
    <dbReference type="NCBI Taxonomy" id="2756294"/>
    <lineage>
        <taxon>Bacteria</taxon>
        <taxon>Bacillati</taxon>
        <taxon>Bacillota</taxon>
        <taxon>Bacilli</taxon>
        <taxon>Bacillales</taxon>
        <taxon>Thermoactinomycetaceae</taxon>
        <taxon>Thermoactinomyces</taxon>
    </lineage>
</organism>
<dbReference type="InterPro" id="IPR006485">
    <property type="entry name" value="Phage-like_holin"/>
</dbReference>
<feature type="transmembrane region" description="Helical" evidence="1">
    <location>
        <begin position="30"/>
        <end position="49"/>
    </location>
</feature>
<gene>
    <name evidence="2" type="ORF">H2C83_06025</name>
</gene>
<protein>
    <submittedName>
        <fullName evidence="2">Holin</fullName>
    </submittedName>
</protein>
<reference evidence="2 3" key="1">
    <citation type="submission" date="2020-07" db="EMBL/GenBank/DDBJ databases">
        <title>Thermoactinomyces phylogeny.</title>
        <authorList>
            <person name="Dunlap C."/>
        </authorList>
    </citation>
    <scope>NUCLEOTIDE SEQUENCE [LARGE SCALE GENOMIC DNA]</scope>
    <source>
        <strain evidence="2 3">AMNI-1</strain>
    </source>
</reference>
<keyword evidence="1" id="KW-0472">Membrane</keyword>